<sequence>MRWKIRVKKKRRSSDKNAEAMHILFCALGLDEYGRAFYCFNGKEISDKLQVTHEMKLDEYIKAMTNRFSIIINGIKGYREIIPNEKLVRKMIYSLSKSWQSKKTTIIEAKYLMSLNIDELIGSLLTHESSTHKECNSDEEDNKEDKEMAKIFKSFKRFMSSKDKETKHESNKENDPIICYNCQRLRHVKYDCLRLKKGSSEPRKKAFVSIWSDEDIIDDKEDGVSNLCLMAIQEDSKHSIMEKVSASEPITKREEHRRNLEAEAVGILQSRLKRVVVRKRRCTFLPSLIQIFRDFTRSSDSVTFYTAKTIFNFPALILLTFTVRIPTPEFSLLLRIQNFSLLSLREKKMNSSTNYVCCHRNRHLIVPLLFLLISSLTQVTFMAAEGRSLSRLLEVAQGQGHQGVREGAAPAPTVRQFKFPSKHYPKAAEAANSQLYSSLLHTQEAMISQITNP</sequence>
<dbReference type="AlphaFoldDB" id="A0A6A2YYL9"/>
<evidence type="ECO:0000313" key="1">
    <source>
        <dbReference type="EMBL" id="KAE8684546.1"/>
    </source>
</evidence>
<organism evidence="1 2">
    <name type="scientific">Hibiscus syriacus</name>
    <name type="common">Rose of Sharon</name>
    <dbReference type="NCBI Taxonomy" id="106335"/>
    <lineage>
        <taxon>Eukaryota</taxon>
        <taxon>Viridiplantae</taxon>
        <taxon>Streptophyta</taxon>
        <taxon>Embryophyta</taxon>
        <taxon>Tracheophyta</taxon>
        <taxon>Spermatophyta</taxon>
        <taxon>Magnoliopsida</taxon>
        <taxon>eudicotyledons</taxon>
        <taxon>Gunneridae</taxon>
        <taxon>Pentapetalae</taxon>
        <taxon>rosids</taxon>
        <taxon>malvids</taxon>
        <taxon>Malvales</taxon>
        <taxon>Malvaceae</taxon>
        <taxon>Malvoideae</taxon>
        <taxon>Hibiscus</taxon>
    </lineage>
</organism>
<dbReference type="EMBL" id="VEPZ02001237">
    <property type="protein sequence ID" value="KAE8684546.1"/>
    <property type="molecule type" value="Genomic_DNA"/>
</dbReference>
<dbReference type="Pfam" id="PF14223">
    <property type="entry name" value="Retrotran_gag_2"/>
    <property type="match status" value="1"/>
</dbReference>
<protein>
    <recommendedName>
        <fullName evidence="3">CCHC-type domain-containing protein</fullName>
    </recommendedName>
</protein>
<evidence type="ECO:0000313" key="2">
    <source>
        <dbReference type="Proteomes" id="UP000436088"/>
    </source>
</evidence>
<accession>A0A6A2YYL9</accession>
<comment type="caution">
    <text evidence="1">The sequence shown here is derived from an EMBL/GenBank/DDBJ whole genome shotgun (WGS) entry which is preliminary data.</text>
</comment>
<dbReference type="Proteomes" id="UP000436088">
    <property type="component" value="Unassembled WGS sequence"/>
</dbReference>
<gene>
    <name evidence="1" type="ORF">F3Y22_tig00111127pilonHSYRG00001</name>
</gene>
<dbReference type="PANTHER" id="PTHR34676">
    <property type="entry name" value="DUF4219 DOMAIN-CONTAINING PROTEIN-RELATED"/>
    <property type="match status" value="1"/>
</dbReference>
<dbReference type="PANTHER" id="PTHR34676:SF8">
    <property type="entry name" value="TRANSMEMBRANE PROTEIN"/>
    <property type="match status" value="1"/>
</dbReference>
<reference evidence="1" key="1">
    <citation type="submission" date="2019-09" db="EMBL/GenBank/DDBJ databases">
        <title>Draft genome information of white flower Hibiscus syriacus.</title>
        <authorList>
            <person name="Kim Y.-M."/>
        </authorList>
    </citation>
    <scope>NUCLEOTIDE SEQUENCE [LARGE SCALE GENOMIC DNA]</scope>
    <source>
        <strain evidence="1">YM2019G1</strain>
    </source>
</reference>
<proteinExistence type="predicted"/>
<keyword evidence="2" id="KW-1185">Reference proteome</keyword>
<name>A0A6A2YYL9_HIBSY</name>
<evidence type="ECO:0008006" key="3">
    <source>
        <dbReference type="Google" id="ProtNLM"/>
    </source>
</evidence>